<proteinExistence type="predicted"/>
<dbReference type="Pfam" id="PF05050">
    <property type="entry name" value="Methyltransf_21"/>
    <property type="match status" value="1"/>
</dbReference>
<comment type="caution">
    <text evidence="2">The sequence shown here is derived from an EMBL/GenBank/DDBJ whole genome shotgun (WGS) entry which is preliminary data.</text>
</comment>
<reference evidence="2 3" key="2">
    <citation type="submission" date="2019-09" db="EMBL/GenBank/DDBJ databases">
        <authorList>
            <person name="Jin C."/>
        </authorList>
    </citation>
    <scope>NUCLEOTIDE SEQUENCE [LARGE SCALE GENOMIC DNA]</scope>
    <source>
        <strain evidence="2 3">BN140002</strain>
    </source>
</reference>
<dbReference type="GO" id="GO:0032259">
    <property type="term" value="P:methylation"/>
    <property type="evidence" value="ECO:0007669"/>
    <property type="project" value="UniProtKB-KW"/>
</dbReference>
<dbReference type="Proteomes" id="UP000323142">
    <property type="component" value="Unassembled WGS sequence"/>
</dbReference>
<keyword evidence="2" id="KW-0808">Transferase</keyword>
<sequence length="260" mass="26766">MQECEALADHVPTAPARDVRLDGLGLRVLGGQEAFWARAERGDWEPHTLAAIRAGAGPGTIMLDIGAWIGATALVAASCGARVIALEPDPTARAQLLTNLALNPALCGRIRVLDRALAPTLAPVPMGPGRKAGDSMSSALYGEGPGAWTAAAATIAEIEALLPAGAPVLVKVDIEGGEYAVARDLAAFARARRATVLLSLHPALLAQAQGEAACRAATGAMAEAFAGFRAERAEVGGWRPVERFDPAGEGAALSEWRLAT</sequence>
<dbReference type="NCBIfam" id="TIGR01444">
    <property type="entry name" value="fkbM_fam"/>
    <property type="match status" value="1"/>
</dbReference>
<protein>
    <submittedName>
        <fullName evidence="2">FkbM family methyltransferase</fullName>
    </submittedName>
</protein>
<dbReference type="PANTHER" id="PTHR34203">
    <property type="entry name" value="METHYLTRANSFERASE, FKBM FAMILY PROTEIN"/>
    <property type="match status" value="1"/>
</dbReference>
<keyword evidence="2" id="KW-0489">Methyltransferase</keyword>
<keyword evidence="3" id="KW-1185">Reference proteome</keyword>
<dbReference type="Gene3D" id="3.40.50.150">
    <property type="entry name" value="Vaccinia Virus protein VP39"/>
    <property type="match status" value="1"/>
</dbReference>
<dbReference type="PANTHER" id="PTHR34203:SF15">
    <property type="entry name" value="SLL1173 PROTEIN"/>
    <property type="match status" value="1"/>
</dbReference>
<dbReference type="RefSeq" id="WP_149816263.1">
    <property type="nucleotide sequence ID" value="NZ_VUOA01000015.1"/>
</dbReference>
<gene>
    <name evidence="2" type="ORF">F0L46_06585</name>
</gene>
<dbReference type="EMBL" id="VUOA01000015">
    <property type="protein sequence ID" value="KAA2238135.1"/>
    <property type="molecule type" value="Genomic_DNA"/>
</dbReference>
<dbReference type="InterPro" id="IPR006342">
    <property type="entry name" value="FkbM_mtfrase"/>
</dbReference>
<reference evidence="2 3" key="1">
    <citation type="submission" date="2019-09" db="EMBL/GenBank/DDBJ databases">
        <title>Salinarimonas rosea gen. nov., sp. nov., a new member of the a-2 subgroup of the Proteobacteria.</title>
        <authorList>
            <person name="Liu J."/>
        </authorList>
    </citation>
    <scope>NUCLEOTIDE SEQUENCE [LARGE SCALE GENOMIC DNA]</scope>
    <source>
        <strain evidence="2 3">BN140002</strain>
    </source>
</reference>
<evidence type="ECO:0000313" key="3">
    <source>
        <dbReference type="Proteomes" id="UP000323142"/>
    </source>
</evidence>
<feature type="domain" description="Methyltransferase FkbM" evidence="1">
    <location>
        <begin position="64"/>
        <end position="182"/>
    </location>
</feature>
<dbReference type="OrthoDB" id="4104638at2"/>
<name>A0A5B2VGT9_9HYPH</name>
<dbReference type="AlphaFoldDB" id="A0A5B2VGT9"/>
<accession>A0A5B2VGT9</accession>
<dbReference type="SUPFAM" id="SSF53335">
    <property type="entry name" value="S-adenosyl-L-methionine-dependent methyltransferases"/>
    <property type="match status" value="1"/>
</dbReference>
<organism evidence="2 3">
    <name type="scientific">Salinarimonas soli</name>
    <dbReference type="NCBI Taxonomy" id="1638099"/>
    <lineage>
        <taxon>Bacteria</taxon>
        <taxon>Pseudomonadati</taxon>
        <taxon>Pseudomonadota</taxon>
        <taxon>Alphaproteobacteria</taxon>
        <taxon>Hyphomicrobiales</taxon>
        <taxon>Salinarimonadaceae</taxon>
        <taxon>Salinarimonas</taxon>
    </lineage>
</organism>
<evidence type="ECO:0000313" key="2">
    <source>
        <dbReference type="EMBL" id="KAA2238135.1"/>
    </source>
</evidence>
<dbReference type="GO" id="GO:0008168">
    <property type="term" value="F:methyltransferase activity"/>
    <property type="evidence" value="ECO:0007669"/>
    <property type="project" value="UniProtKB-KW"/>
</dbReference>
<evidence type="ECO:0000259" key="1">
    <source>
        <dbReference type="Pfam" id="PF05050"/>
    </source>
</evidence>
<dbReference type="InterPro" id="IPR052514">
    <property type="entry name" value="SAM-dependent_MTase"/>
</dbReference>
<dbReference type="InterPro" id="IPR029063">
    <property type="entry name" value="SAM-dependent_MTases_sf"/>
</dbReference>